<reference evidence="1" key="2">
    <citation type="submission" date="2023-05" db="EMBL/GenBank/DDBJ databases">
        <authorList>
            <person name="Fouks B."/>
        </authorList>
    </citation>
    <scope>NUCLEOTIDE SEQUENCE</scope>
    <source>
        <strain evidence="1">Stay&amp;Tobe</strain>
        <tissue evidence="1">Testes</tissue>
    </source>
</reference>
<protein>
    <submittedName>
        <fullName evidence="1">Uncharacterized protein</fullName>
    </submittedName>
</protein>
<gene>
    <name evidence="1" type="ORF">L9F63_015421</name>
</gene>
<feature type="non-terminal residue" evidence="1">
    <location>
        <position position="153"/>
    </location>
</feature>
<dbReference type="AlphaFoldDB" id="A0AAD8EJW5"/>
<sequence>LGSFIFSTFSFHIFTFDAVIADIRIPHLLSCTTRSQDSYASMLDGYSDLASSMVQQVVSIRDSRMHALVTRIPERLHTHGFMFQYIFLYLTTAANIEYTSIHTLLGNYLHGEEVFSADVEFNMRTLAVEVRNLFPEIDQLIGCGKIFLKAPSQ</sequence>
<keyword evidence="2" id="KW-1185">Reference proteome</keyword>
<name>A0AAD8EJW5_DIPPU</name>
<comment type="caution">
    <text evidence="1">The sequence shown here is derived from an EMBL/GenBank/DDBJ whole genome shotgun (WGS) entry which is preliminary data.</text>
</comment>
<reference evidence="1" key="1">
    <citation type="journal article" date="2023" name="IScience">
        <title>Live-bearing cockroach genome reveals convergent evolutionary mechanisms linked to viviparity in insects and beyond.</title>
        <authorList>
            <person name="Fouks B."/>
            <person name="Harrison M.C."/>
            <person name="Mikhailova A.A."/>
            <person name="Marchal E."/>
            <person name="English S."/>
            <person name="Carruthers M."/>
            <person name="Jennings E.C."/>
            <person name="Chiamaka E.L."/>
            <person name="Frigard R.A."/>
            <person name="Pippel M."/>
            <person name="Attardo G.M."/>
            <person name="Benoit J.B."/>
            <person name="Bornberg-Bauer E."/>
            <person name="Tobe S.S."/>
        </authorList>
    </citation>
    <scope>NUCLEOTIDE SEQUENCE</scope>
    <source>
        <strain evidence="1">Stay&amp;Tobe</strain>
    </source>
</reference>
<evidence type="ECO:0000313" key="2">
    <source>
        <dbReference type="Proteomes" id="UP001233999"/>
    </source>
</evidence>
<dbReference type="EMBL" id="JASPKZ010003797">
    <property type="protein sequence ID" value="KAJ9592916.1"/>
    <property type="molecule type" value="Genomic_DNA"/>
</dbReference>
<feature type="non-terminal residue" evidence="1">
    <location>
        <position position="1"/>
    </location>
</feature>
<dbReference type="Proteomes" id="UP001233999">
    <property type="component" value="Unassembled WGS sequence"/>
</dbReference>
<proteinExistence type="predicted"/>
<accession>A0AAD8EJW5</accession>
<organism evidence="1 2">
    <name type="scientific">Diploptera punctata</name>
    <name type="common">Pacific beetle cockroach</name>
    <dbReference type="NCBI Taxonomy" id="6984"/>
    <lineage>
        <taxon>Eukaryota</taxon>
        <taxon>Metazoa</taxon>
        <taxon>Ecdysozoa</taxon>
        <taxon>Arthropoda</taxon>
        <taxon>Hexapoda</taxon>
        <taxon>Insecta</taxon>
        <taxon>Pterygota</taxon>
        <taxon>Neoptera</taxon>
        <taxon>Polyneoptera</taxon>
        <taxon>Dictyoptera</taxon>
        <taxon>Blattodea</taxon>
        <taxon>Blaberoidea</taxon>
        <taxon>Blaberidae</taxon>
        <taxon>Diplopterinae</taxon>
        <taxon>Diploptera</taxon>
    </lineage>
</organism>
<evidence type="ECO:0000313" key="1">
    <source>
        <dbReference type="EMBL" id="KAJ9592916.1"/>
    </source>
</evidence>